<protein>
    <submittedName>
        <fullName evidence="4">Ca-activated chloride channel family protein</fullName>
    </submittedName>
</protein>
<dbReference type="PATRIC" id="fig|263820.9.peg.310"/>
<evidence type="ECO:0000256" key="1">
    <source>
        <dbReference type="SAM" id="MobiDB-lite"/>
    </source>
</evidence>
<dbReference type="STRING" id="263820.PTO0289"/>
<dbReference type="EMBL" id="AE017261">
    <property type="protein sequence ID" value="AAT42874.1"/>
    <property type="molecule type" value="Genomic_DNA"/>
</dbReference>
<feature type="compositionally biased region" description="Basic and acidic residues" evidence="1">
    <location>
        <begin position="365"/>
        <end position="379"/>
    </location>
</feature>
<proteinExistence type="predicted"/>
<reference evidence="3 5" key="1">
    <citation type="journal article" date="2004" name="Proc. Natl. Acad. Sci. U.S.A.">
        <title>Genome sequence of Picrophilus torridus and its implications for life around pH 0.</title>
        <authorList>
            <person name="Futterer O."/>
            <person name="Angelov A."/>
            <person name="Liesegang H."/>
            <person name="Gottschalk G."/>
            <person name="Schleper C."/>
            <person name="Schepers B."/>
            <person name="Dock C."/>
            <person name="Antranikian G."/>
            <person name="Liebl W."/>
        </authorList>
    </citation>
    <scope>NUCLEOTIDE SEQUENCE [LARGE SCALE GENOMIC DNA]</scope>
    <source>
        <strain evidence="5">ATCC 700027 / DSM 9790 / JCM 10055 / NBRC 100828</strain>
        <strain evidence="3">DSM 9790</strain>
    </source>
</reference>
<evidence type="ECO:0000313" key="4">
    <source>
        <dbReference type="EMBL" id="SMD31635.1"/>
    </source>
</evidence>
<gene>
    <name evidence="3" type="ordered locus">PTO0289</name>
    <name evidence="4" type="ORF">SAMN02745355_1594</name>
</gene>
<dbReference type="Proteomes" id="UP000192315">
    <property type="component" value="Unassembled WGS sequence"/>
</dbReference>
<dbReference type="PANTHER" id="PTHR10579">
    <property type="entry name" value="CALCIUM-ACTIVATED CHLORIDE CHANNEL REGULATOR"/>
    <property type="match status" value="1"/>
</dbReference>
<dbReference type="PROSITE" id="PS50234">
    <property type="entry name" value="VWFA"/>
    <property type="match status" value="1"/>
</dbReference>
<sequence>MSISMRLEYSHGKSTTKDVMTVFKVVLYPEKTVKASGFHYIIAIDVSNSMRKGKLDLAKEGAMNLIEKIPRDNIVSLIAFGDTAKVIVEGKEPTFALEAIPSLKVAGNTAMYTALLTATKLADKYNMPGRIILLTDGMPTDVSMNESYENLQVPEGFTIDCIGIGDNYRDDLLKLLADKGNSIFYHLENPEELPKVMESTVSSDISAKNVQVDFEAPEKIKILNYSGPPVKIGFMEGAVKIYGKTPMRKNFEGELLKVKLRYELGSMKFNDEKTVKITRASSNEDYLANLNGDLINEYRYFELLNAYEKDVSAGNLVEATRKMDKINEVAEQTRRMDLIESTRNLASQLEATRRIGETPEATRNLARETASEVTKKLRG</sequence>
<dbReference type="InterPro" id="IPR002035">
    <property type="entry name" value="VWF_A"/>
</dbReference>
<dbReference type="HOGENOM" id="CLU_058577_0_0_2"/>
<evidence type="ECO:0000313" key="3">
    <source>
        <dbReference type="EMBL" id="AAT42874.1"/>
    </source>
</evidence>
<name>Q6L2C8_PICTO</name>
<dbReference type="InterPro" id="IPR040929">
    <property type="entry name" value="ArnB_C"/>
</dbReference>
<dbReference type="Proteomes" id="UP000000438">
    <property type="component" value="Chromosome"/>
</dbReference>
<dbReference type="SUPFAM" id="SSF53300">
    <property type="entry name" value="vWA-like"/>
    <property type="match status" value="1"/>
</dbReference>
<reference evidence="4 6" key="3">
    <citation type="submission" date="2017-04" db="EMBL/GenBank/DDBJ databases">
        <authorList>
            <person name="Varghese N."/>
            <person name="Submissions S."/>
        </authorList>
    </citation>
    <scope>NUCLEOTIDE SEQUENCE [LARGE SCALE GENOMIC DNA]</scope>
    <source>
        <strain evidence="4 6">DSM 9789</strain>
    </source>
</reference>
<dbReference type="AlphaFoldDB" id="Q6L2C8"/>
<dbReference type="PaxDb" id="263820-PTO0289"/>
<dbReference type="SMART" id="SM00327">
    <property type="entry name" value="VWA"/>
    <property type="match status" value="1"/>
</dbReference>
<reference evidence="3" key="2">
    <citation type="submission" date="2004-02" db="EMBL/GenBank/DDBJ databases">
        <authorList>
            <person name="Fuetterer O."/>
            <person name="Angelov A."/>
            <person name="Liesegang H."/>
            <person name="Gottschalk G."/>
            <person name="Schleper C."/>
            <person name="Schepers B."/>
            <person name="Dock C."/>
            <person name="Antranikian G."/>
            <person name="Liebl W."/>
        </authorList>
    </citation>
    <scope>NUCLEOTIDE SEQUENCE</scope>
    <source>
        <strain evidence="3">DSM 9790</strain>
    </source>
</reference>
<dbReference type="Pfam" id="PF18677">
    <property type="entry name" value="ArnB_C"/>
    <property type="match status" value="1"/>
</dbReference>
<organism evidence="3 5">
    <name type="scientific">Picrophilus torridus (strain ATCC 700027 / DSM 9790 / JCM 10055 / NBRC 100828 / KAW 2/3)</name>
    <dbReference type="NCBI Taxonomy" id="1122961"/>
    <lineage>
        <taxon>Archaea</taxon>
        <taxon>Methanobacteriati</taxon>
        <taxon>Thermoplasmatota</taxon>
        <taxon>Thermoplasmata</taxon>
        <taxon>Thermoplasmatales</taxon>
        <taxon>Picrophilaceae</taxon>
        <taxon>Picrophilus</taxon>
    </lineage>
</organism>
<evidence type="ECO:0000313" key="6">
    <source>
        <dbReference type="Proteomes" id="UP000192315"/>
    </source>
</evidence>
<dbReference type="InterPro" id="IPR051266">
    <property type="entry name" value="CLCR"/>
</dbReference>
<feature type="domain" description="VWFA" evidence="2">
    <location>
        <begin position="39"/>
        <end position="200"/>
    </location>
</feature>
<dbReference type="PANTHER" id="PTHR10579:SF43">
    <property type="entry name" value="ZINC FINGER (C3HC4-TYPE RING FINGER) FAMILY PROTEIN"/>
    <property type="match status" value="1"/>
</dbReference>
<evidence type="ECO:0000313" key="5">
    <source>
        <dbReference type="Proteomes" id="UP000000438"/>
    </source>
</evidence>
<dbReference type="InParanoid" id="Q6L2C8"/>
<dbReference type="Gene3D" id="3.40.50.410">
    <property type="entry name" value="von Willebrand factor, type A domain"/>
    <property type="match status" value="1"/>
</dbReference>
<keyword evidence="6" id="KW-1185">Reference proteome</keyword>
<dbReference type="InterPro" id="IPR036465">
    <property type="entry name" value="vWFA_dom_sf"/>
</dbReference>
<feature type="region of interest" description="Disordered" evidence="1">
    <location>
        <begin position="356"/>
        <end position="379"/>
    </location>
</feature>
<accession>Q6L2C8</accession>
<accession>A0A8G2L8N3</accession>
<dbReference type="eggNOG" id="arCOG02900">
    <property type="taxonomic scope" value="Archaea"/>
</dbReference>
<evidence type="ECO:0000259" key="2">
    <source>
        <dbReference type="PROSITE" id="PS50234"/>
    </source>
</evidence>
<dbReference type="KEGG" id="pto:PTO0289"/>
<dbReference type="Pfam" id="PF13519">
    <property type="entry name" value="VWA_2"/>
    <property type="match status" value="1"/>
</dbReference>
<dbReference type="EMBL" id="FWYE01000005">
    <property type="protein sequence ID" value="SMD31635.1"/>
    <property type="molecule type" value="Genomic_DNA"/>
</dbReference>